<dbReference type="EMBL" id="QPJT01000041">
    <property type="protein sequence ID" value="RCX08675.1"/>
    <property type="molecule type" value="Genomic_DNA"/>
</dbReference>
<reference evidence="9 10" key="1">
    <citation type="submission" date="2018-07" db="EMBL/GenBank/DDBJ databases">
        <title>Genomic Encyclopedia of Type Strains, Phase IV (KMG-IV): sequencing the most valuable type-strain genomes for metagenomic binning, comparative biology and taxonomic classification.</title>
        <authorList>
            <person name="Goeker M."/>
        </authorList>
    </citation>
    <scope>NUCLEOTIDE SEQUENCE [LARGE SCALE GENOMIC DNA]</scope>
    <source>
        <strain evidence="9 10">DSM 27016</strain>
    </source>
</reference>
<feature type="domain" description="Core-binding (CB)" evidence="8">
    <location>
        <begin position="2"/>
        <end position="83"/>
    </location>
</feature>
<dbReference type="GO" id="GO:0015074">
    <property type="term" value="P:DNA integration"/>
    <property type="evidence" value="ECO:0007669"/>
    <property type="project" value="UniProtKB-KW"/>
</dbReference>
<dbReference type="AlphaFoldDB" id="A0A369AHU7"/>
<dbReference type="GO" id="GO:0006310">
    <property type="term" value="P:DNA recombination"/>
    <property type="evidence" value="ECO:0007669"/>
    <property type="project" value="UniProtKB-KW"/>
</dbReference>
<keyword evidence="10" id="KW-1185">Reference proteome</keyword>
<dbReference type="InterPro" id="IPR044068">
    <property type="entry name" value="CB"/>
</dbReference>
<dbReference type="OrthoDB" id="283809at2"/>
<evidence type="ECO:0000256" key="6">
    <source>
        <dbReference type="PROSITE-ProRule" id="PRU01248"/>
    </source>
</evidence>
<evidence type="ECO:0000256" key="4">
    <source>
        <dbReference type="ARBA" id="ARBA00023125"/>
    </source>
</evidence>
<proteinExistence type="inferred from homology"/>
<dbReference type="InterPro" id="IPR050090">
    <property type="entry name" value="Tyrosine_recombinase_XerCD"/>
</dbReference>
<protein>
    <submittedName>
        <fullName evidence="9">Integrase/recombinase XerD</fullName>
    </submittedName>
</protein>
<evidence type="ECO:0000256" key="2">
    <source>
        <dbReference type="ARBA" id="ARBA00008857"/>
    </source>
</evidence>
<dbReference type="PROSITE" id="PS51900">
    <property type="entry name" value="CB"/>
    <property type="match status" value="1"/>
</dbReference>
<evidence type="ECO:0000256" key="5">
    <source>
        <dbReference type="ARBA" id="ARBA00023172"/>
    </source>
</evidence>
<dbReference type="Pfam" id="PF02899">
    <property type="entry name" value="Phage_int_SAM_1"/>
    <property type="match status" value="1"/>
</dbReference>
<keyword evidence="4 6" id="KW-0238">DNA-binding</keyword>
<gene>
    <name evidence="9" type="ORF">DFR58_14118</name>
</gene>
<evidence type="ECO:0000313" key="10">
    <source>
        <dbReference type="Proteomes" id="UP000253034"/>
    </source>
</evidence>
<evidence type="ECO:0000259" key="8">
    <source>
        <dbReference type="PROSITE" id="PS51900"/>
    </source>
</evidence>
<dbReference type="Gene3D" id="1.10.150.130">
    <property type="match status" value="1"/>
</dbReference>
<evidence type="ECO:0000256" key="1">
    <source>
        <dbReference type="ARBA" id="ARBA00003283"/>
    </source>
</evidence>
<name>A0A369AHU7_9FIRM</name>
<sequence>MLNLPELSSRYLNYCQCQKNLNAKTLKAYSIDISQFILFMSNTDGMLGKVNLSEYFASLHQACKPKTVKRKIASIKAFCAWMEYEEIIEQNPFNKLNVKFREPHLLPRTMSLDVIELFLKTAYQELSDSTSSAYMHNTSLRNVAVLELLFSTGIRVSELCSLKPENINLINKTILIYGKGSKERIIQIGNEEVLSALINYKAAYQEQIQDTGYLFINRLGCPLSEQSVRFMIRRLAEKAGIPAHITPHMFRHSFATLLLEEDVDIRYIQQLLGHSSITTTQIYTHVSTRKQKDILALKHPRNRVVLR</sequence>
<dbReference type="InterPro" id="IPR002104">
    <property type="entry name" value="Integrase_catalytic"/>
</dbReference>
<evidence type="ECO:0000313" key="9">
    <source>
        <dbReference type="EMBL" id="RCX08675.1"/>
    </source>
</evidence>
<evidence type="ECO:0000259" key="7">
    <source>
        <dbReference type="PROSITE" id="PS51898"/>
    </source>
</evidence>
<keyword evidence="3" id="KW-0229">DNA integration</keyword>
<accession>A0A369AHU7</accession>
<feature type="domain" description="Tyr recombinase" evidence="7">
    <location>
        <begin position="105"/>
        <end position="296"/>
    </location>
</feature>
<dbReference type="InterPro" id="IPR010998">
    <property type="entry name" value="Integrase_recombinase_N"/>
</dbReference>
<evidence type="ECO:0000256" key="3">
    <source>
        <dbReference type="ARBA" id="ARBA00022908"/>
    </source>
</evidence>
<dbReference type="SUPFAM" id="SSF56349">
    <property type="entry name" value="DNA breaking-rejoining enzymes"/>
    <property type="match status" value="1"/>
</dbReference>
<comment type="similarity">
    <text evidence="2">Belongs to the 'phage' integrase family.</text>
</comment>
<dbReference type="GO" id="GO:0003677">
    <property type="term" value="F:DNA binding"/>
    <property type="evidence" value="ECO:0007669"/>
    <property type="project" value="UniProtKB-UniRule"/>
</dbReference>
<dbReference type="InterPro" id="IPR004107">
    <property type="entry name" value="Integrase_SAM-like_N"/>
</dbReference>
<comment type="function">
    <text evidence="1">Site-specific tyrosine recombinase, which acts by catalyzing the cutting and rejoining of the recombining DNA molecules.</text>
</comment>
<dbReference type="Gene3D" id="1.10.443.10">
    <property type="entry name" value="Intergrase catalytic core"/>
    <property type="match status" value="1"/>
</dbReference>
<comment type="caution">
    <text evidence="9">The sequence shown here is derived from an EMBL/GenBank/DDBJ whole genome shotgun (WGS) entry which is preliminary data.</text>
</comment>
<dbReference type="PROSITE" id="PS51898">
    <property type="entry name" value="TYR_RECOMBINASE"/>
    <property type="match status" value="1"/>
</dbReference>
<dbReference type="InterPro" id="IPR013762">
    <property type="entry name" value="Integrase-like_cat_sf"/>
</dbReference>
<keyword evidence="5" id="KW-0233">DNA recombination</keyword>
<dbReference type="PANTHER" id="PTHR30349">
    <property type="entry name" value="PHAGE INTEGRASE-RELATED"/>
    <property type="match status" value="1"/>
</dbReference>
<dbReference type="Pfam" id="PF00589">
    <property type="entry name" value="Phage_integrase"/>
    <property type="match status" value="1"/>
</dbReference>
<dbReference type="InterPro" id="IPR011010">
    <property type="entry name" value="DNA_brk_join_enz"/>
</dbReference>
<organism evidence="9 10">
    <name type="scientific">Anaerobacterium chartisolvens</name>
    <dbReference type="NCBI Taxonomy" id="1297424"/>
    <lineage>
        <taxon>Bacteria</taxon>
        <taxon>Bacillati</taxon>
        <taxon>Bacillota</taxon>
        <taxon>Clostridia</taxon>
        <taxon>Eubacteriales</taxon>
        <taxon>Oscillospiraceae</taxon>
        <taxon>Anaerobacterium</taxon>
    </lineage>
</organism>
<dbReference type="PANTHER" id="PTHR30349:SF81">
    <property type="entry name" value="TYROSINE RECOMBINASE XERC"/>
    <property type="match status" value="1"/>
</dbReference>
<dbReference type="CDD" id="cd00798">
    <property type="entry name" value="INT_XerDC_C"/>
    <property type="match status" value="1"/>
</dbReference>
<dbReference type="Proteomes" id="UP000253034">
    <property type="component" value="Unassembled WGS sequence"/>
</dbReference>
<dbReference type="RefSeq" id="WP_114300149.1">
    <property type="nucleotide sequence ID" value="NZ_QPJT01000041.1"/>
</dbReference>